<feature type="region of interest" description="Disordered" evidence="1">
    <location>
        <begin position="25"/>
        <end position="53"/>
    </location>
</feature>
<accession>A0A072NI45</accession>
<organism evidence="2 3">
    <name type="scientific">Schinkia azotoformans MEV2011</name>
    <dbReference type="NCBI Taxonomy" id="1348973"/>
    <lineage>
        <taxon>Bacteria</taxon>
        <taxon>Bacillati</taxon>
        <taxon>Bacillota</taxon>
        <taxon>Bacilli</taxon>
        <taxon>Bacillales</taxon>
        <taxon>Bacillaceae</taxon>
        <taxon>Calidifontibacillus/Schinkia group</taxon>
        <taxon>Schinkia</taxon>
    </lineage>
</organism>
<comment type="caution">
    <text evidence="2">The sequence shown here is derived from an EMBL/GenBank/DDBJ whole genome shotgun (WGS) entry which is preliminary data.</text>
</comment>
<dbReference type="EMBL" id="JJRY01000025">
    <property type="protein sequence ID" value="KEF36558.1"/>
    <property type="molecule type" value="Genomic_DNA"/>
</dbReference>
<protein>
    <recommendedName>
        <fullName evidence="4">Lipoprotein</fullName>
    </recommendedName>
</protein>
<reference evidence="2 3" key="1">
    <citation type="submission" date="2014-04" db="EMBL/GenBank/DDBJ databases">
        <title>Draft genome sequence of Bacillus azotoformans MEV2011, a (co-) denitrifying strain unable to grow in the presence of oxygen.</title>
        <authorList>
            <person name="Nielsen M."/>
            <person name="Schreiber L."/>
            <person name="Finster K."/>
            <person name="Schramm A."/>
        </authorList>
    </citation>
    <scope>NUCLEOTIDE SEQUENCE [LARGE SCALE GENOMIC DNA]</scope>
    <source>
        <strain evidence="2 3">MEV2011</strain>
    </source>
</reference>
<dbReference type="PROSITE" id="PS51257">
    <property type="entry name" value="PROKAR_LIPOPROTEIN"/>
    <property type="match status" value="1"/>
</dbReference>
<dbReference type="AlphaFoldDB" id="A0A072NI45"/>
<proteinExistence type="predicted"/>
<dbReference type="Proteomes" id="UP000027936">
    <property type="component" value="Unassembled WGS sequence"/>
</dbReference>
<dbReference type="PATRIC" id="fig|1348973.3.peg.4133"/>
<gene>
    <name evidence="2" type="ORF">M670_04250</name>
</gene>
<dbReference type="OrthoDB" id="574706at2"/>
<evidence type="ECO:0008006" key="4">
    <source>
        <dbReference type="Google" id="ProtNLM"/>
    </source>
</evidence>
<evidence type="ECO:0000256" key="1">
    <source>
        <dbReference type="SAM" id="MobiDB-lite"/>
    </source>
</evidence>
<evidence type="ECO:0000313" key="2">
    <source>
        <dbReference type="EMBL" id="KEF36558.1"/>
    </source>
</evidence>
<sequence length="122" mass="14060">MKKMLWIILAFIFIAGCKENNVEAPSTTKEEKQALKQVSNNTKQKNAEFQKSPEINRAENLVRQYLELGDSPNTAVEFDHKAENGYVIHVYDVIKQVNQTEHSITRGWFLVTLEPENIKVLK</sequence>
<evidence type="ECO:0000313" key="3">
    <source>
        <dbReference type="Proteomes" id="UP000027936"/>
    </source>
</evidence>
<name>A0A072NI45_SCHAZ</name>
<feature type="compositionally biased region" description="Polar residues" evidence="1">
    <location>
        <begin position="36"/>
        <end position="49"/>
    </location>
</feature>
<dbReference type="RefSeq" id="WP_035198112.1">
    <property type="nucleotide sequence ID" value="NZ_JJRY01000025.1"/>
</dbReference>